<dbReference type="EMBL" id="RXNV01000020">
    <property type="protein sequence ID" value="RTR26636.1"/>
    <property type="molecule type" value="Genomic_DNA"/>
</dbReference>
<dbReference type="Proteomes" id="UP000282060">
    <property type="component" value="Unassembled WGS sequence"/>
</dbReference>
<comment type="caution">
    <text evidence="2">The sequence shown here is derived from an EMBL/GenBank/DDBJ whole genome shotgun (WGS) entry which is preliminary data.</text>
</comment>
<evidence type="ECO:0000313" key="3">
    <source>
        <dbReference type="Proteomes" id="UP000282060"/>
    </source>
</evidence>
<dbReference type="AlphaFoldDB" id="A0A3S0I3J8"/>
<dbReference type="RefSeq" id="WP_126508076.1">
    <property type="nucleotide sequence ID" value="NZ_RXNV01000020.1"/>
</dbReference>
<protein>
    <submittedName>
        <fullName evidence="2">Uncharacterized protein</fullName>
    </submittedName>
</protein>
<reference evidence="2 3" key="1">
    <citation type="submission" date="2018-12" db="EMBL/GenBank/DDBJ databases">
        <authorList>
            <person name="Yu L."/>
        </authorList>
    </citation>
    <scope>NUCLEOTIDE SEQUENCE [LARGE SCALE GENOMIC DNA]</scope>
    <source>
        <strain evidence="2 3">HAW-EB5</strain>
    </source>
</reference>
<organism evidence="2 3">
    <name type="scientific">Shewanella atlantica</name>
    <dbReference type="NCBI Taxonomy" id="271099"/>
    <lineage>
        <taxon>Bacteria</taxon>
        <taxon>Pseudomonadati</taxon>
        <taxon>Pseudomonadota</taxon>
        <taxon>Gammaproteobacteria</taxon>
        <taxon>Alteromonadales</taxon>
        <taxon>Shewanellaceae</taxon>
        <taxon>Shewanella</taxon>
    </lineage>
</organism>
<keyword evidence="1" id="KW-0732">Signal</keyword>
<dbReference type="OrthoDB" id="6266632at2"/>
<feature type="chain" id="PRO_5018660133" evidence="1">
    <location>
        <begin position="22"/>
        <end position="105"/>
    </location>
</feature>
<accession>A0A3S0I3J8</accession>
<name>A0A3S0I3J8_9GAMM</name>
<evidence type="ECO:0000256" key="1">
    <source>
        <dbReference type="SAM" id="SignalP"/>
    </source>
</evidence>
<gene>
    <name evidence="2" type="ORF">EKG39_21655</name>
</gene>
<sequence length="105" mass="11964">MKLTAPLALLAISLLPLSIHAEQAEKIAESEPMEVITVIYRAPFDYALHQYTTELLSQFRIQIQEDIYTQARSSSLEMAKSQQAMTAWNTPYETKEVAEKWVSSE</sequence>
<evidence type="ECO:0000313" key="2">
    <source>
        <dbReference type="EMBL" id="RTR26636.1"/>
    </source>
</evidence>
<proteinExistence type="predicted"/>
<feature type="signal peptide" evidence="1">
    <location>
        <begin position="1"/>
        <end position="21"/>
    </location>
</feature>
<keyword evidence="3" id="KW-1185">Reference proteome</keyword>